<organism evidence="6 7">
    <name type="scientific">Gymnopilus dilepis</name>
    <dbReference type="NCBI Taxonomy" id="231916"/>
    <lineage>
        <taxon>Eukaryota</taxon>
        <taxon>Fungi</taxon>
        <taxon>Dikarya</taxon>
        <taxon>Basidiomycota</taxon>
        <taxon>Agaricomycotina</taxon>
        <taxon>Agaricomycetes</taxon>
        <taxon>Agaricomycetidae</taxon>
        <taxon>Agaricales</taxon>
        <taxon>Agaricineae</taxon>
        <taxon>Hymenogastraceae</taxon>
        <taxon>Gymnopilus</taxon>
    </lineage>
</organism>
<feature type="region of interest" description="Disordered" evidence="4">
    <location>
        <begin position="233"/>
        <end position="292"/>
    </location>
</feature>
<evidence type="ECO:0000313" key="6">
    <source>
        <dbReference type="EMBL" id="PPR05518.1"/>
    </source>
</evidence>
<sequence>MVVQAIQALRKVTQGYVATSETYARQKNIFALFSLIRFFALIWDYFYILGQLPIVWLFKAPPPKTTEELQKPRGRVAIIGAGLTGVSSAAHAISHGFEVVIFEAKPKLGGIWADVNTTSGLQLNSLLYRFHPAVIWSKAFPQRDEILGGPCLSLLLNKVVSNAAVEVQRIWKEYHLDTRTRFETRVTSVKRASPPSDDSWSKDPDRTRWIINDNKDEIFDAIIVTVGTCGEPHWVELPGMPEKNKDEGNKKKQKQQEQPPTQDFPPLPEGEKSGSKDKKTEQSKDQFTKTILHSSQLDSPDFKLKGGERVVVIGSGASGVEAVETVLDKYGSVLDYKDNESEDKKKGVDVSIIARDDKWIIPRNIFFDTSLSAQPFGREMPQSFLWEGILRHWHYAGIEELAPSNLGIYEATPVVNDVFIKHVRTGRCHYIRGEPARLNSEGVVVQARKEKKGAAKPKGQKETTKSGHVKIEEVPEGEEKVIPADVIILATGYKKPSVDFLPDDLFPEGYERPDLYLQNFSTEDWSVLMTNSAYLNAIDTRILLTFLMDKDARPSPKDMKLWVDVLRFVKRGASGGALGFFTYMELTIWLFTFHLFRPDRLRWLFFIMNGWGVYANQ</sequence>
<dbReference type="AlphaFoldDB" id="A0A409YR74"/>
<keyword evidence="5" id="KW-0812">Transmembrane</keyword>
<comment type="caution">
    <text evidence="6">The sequence shown here is derived from an EMBL/GenBank/DDBJ whole genome shotgun (WGS) entry which is preliminary data.</text>
</comment>
<evidence type="ECO:0000313" key="7">
    <source>
        <dbReference type="Proteomes" id="UP000284706"/>
    </source>
</evidence>
<evidence type="ECO:0000256" key="5">
    <source>
        <dbReference type="SAM" id="Phobius"/>
    </source>
</evidence>
<protein>
    <recommendedName>
        <fullName evidence="8">FAD/NAD(P)-binding domain-containing protein</fullName>
    </recommendedName>
</protein>
<keyword evidence="3" id="KW-0560">Oxidoreductase</keyword>
<gene>
    <name evidence="6" type="ORF">CVT26_009002</name>
</gene>
<dbReference type="Gene3D" id="3.50.50.60">
    <property type="entry name" value="FAD/NAD(P)-binding domain"/>
    <property type="match status" value="2"/>
</dbReference>
<keyword evidence="5" id="KW-1133">Transmembrane helix</keyword>
<feature type="transmembrane region" description="Helical" evidence="5">
    <location>
        <begin position="577"/>
        <end position="596"/>
    </location>
</feature>
<evidence type="ECO:0000256" key="1">
    <source>
        <dbReference type="ARBA" id="ARBA00022630"/>
    </source>
</evidence>
<keyword evidence="2" id="KW-0274">FAD</keyword>
<keyword evidence="7" id="KW-1185">Reference proteome</keyword>
<dbReference type="OrthoDB" id="66881at2759"/>
<feature type="region of interest" description="Disordered" evidence="4">
    <location>
        <begin position="185"/>
        <end position="207"/>
    </location>
</feature>
<dbReference type="InterPro" id="IPR036188">
    <property type="entry name" value="FAD/NAD-bd_sf"/>
</dbReference>
<feature type="transmembrane region" description="Helical" evidence="5">
    <location>
        <begin position="29"/>
        <end position="49"/>
    </location>
</feature>
<keyword evidence="1" id="KW-0285">Flavoprotein</keyword>
<evidence type="ECO:0000256" key="3">
    <source>
        <dbReference type="ARBA" id="ARBA00023002"/>
    </source>
</evidence>
<proteinExistence type="predicted"/>
<evidence type="ECO:0000256" key="2">
    <source>
        <dbReference type="ARBA" id="ARBA00022827"/>
    </source>
</evidence>
<evidence type="ECO:0008006" key="8">
    <source>
        <dbReference type="Google" id="ProtNLM"/>
    </source>
</evidence>
<dbReference type="PANTHER" id="PTHR23023">
    <property type="entry name" value="DIMETHYLANILINE MONOOXYGENASE"/>
    <property type="match status" value="1"/>
</dbReference>
<dbReference type="GO" id="GO:0016491">
    <property type="term" value="F:oxidoreductase activity"/>
    <property type="evidence" value="ECO:0007669"/>
    <property type="project" value="UniProtKB-KW"/>
</dbReference>
<dbReference type="STRING" id="231916.A0A409YR74"/>
<dbReference type="PRINTS" id="PR00419">
    <property type="entry name" value="ADXRDTASE"/>
</dbReference>
<dbReference type="InterPro" id="IPR050346">
    <property type="entry name" value="FMO-like"/>
</dbReference>
<dbReference type="Pfam" id="PF13450">
    <property type="entry name" value="NAD_binding_8"/>
    <property type="match status" value="1"/>
</dbReference>
<accession>A0A409YR74</accession>
<keyword evidence="5" id="KW-0472">Membrane</keyword>
<reference evidence="6 7" key="1">
    <citation type="journal article" date="2018" name="Evol. Lett.">
        <title>Horizontal gene cluster transfer increased hallucinogenic mushroom diversity.</title>
        <authorList>
            <person name="Reynolds H.T."/>
            <person name="Vijayakumar V."/>
            <person name="Gluck-Thaler E."/>
            <person name="Korotkin H.B."/>
            <person name="Matheny P.B."/>
            <person name="Slot J.C."/>
        </authorList>
    </citation>
    <scope>NUCLEOTIDE SEQUENCE [LARGE SCALE GENOMIC DNA]</scope>
    <source>
        <strain evidence="6 7">SRW20</strain>
    </source>
</reference>
<evidence type="ECO:0000256" key="4">
    <source>
        <dbReference type="SAM" id="MobiDB-lite"/>
    </source>
</evidence>
<name>A0A409YR74_9AGAR</name>
<dbReference type="Proteomes" id="UP000284706">
    <property type="component" value="Unassembled WGS sequence"/>
</dbReference>
<dbReference type="InParanoid" id="A0A409YR74"/>
<dbReference type="EMBL" id="NHYE01000468">
    <property type="protein sequence ID" value="PPR05518.1"/>
    <property type="molecule type" value="Genomic_DNA"/>
</dbReference>
<dbReference type="SUPFAM" id="SSF51905">
    <property type="entry name" value="FAD/NAD(P)-binding domain"/>
    <property type="match status" value="2"/>
</dbReference>
<feature type="compositionally biased region" description="Basic and acidic residues" evidence="4">
    <location>
        <begin position="269"/>
        <end position="287"/>
    </location>
</feature>